<feature type="region of interest" description="Disordered" evidence="1">
    <location>
        <begin position="1"/>
        <end position="73"/>
    </location>
</feature>
<proteinExistence type="predicted"/>
<keyword evidence="5" id="KW-1185">Reference proteome</keyword>
<name>A0AA35G7H2_9FIRM</name>
<feature type="transmembrane region" description="Helical" evidence="2">
    <location>
        <begin position="89"/>
        <end position="109"/>
    </location>
</feature>
<dbReference type="AlphaFoldDB" id="A0AA35G7H2"/>
<dbReference type="EMBL" id="AP025628">
    <property type="protein sequence ID" value="BDG60096.1"/>
    <property type="molecule type" value="Genomic_DNA"/>
</dbReference>
<dbReference type="RefSeq" id="WP_264844161.1">
    <property type="nucleotide sequence ID" value="NZ_AP025628.1"/>
</dbReference>
<reference evidence="4" key="1">
    <citation type="submission" date="2022-03" db="EMBL/GenBank/DDBJ databases">
        <title>Complete genome sequence of Caldinitratiruptor microaerophilus.</title>
        <authorList>
            <person name="Mukaiyama R."/>
            <person name="Nishiyama T."/>
            <person name="Ueda K."/>
        </authorList>
    </citation>
    <scope>NUCLEOTIDE SEQUENCE</scope>
    <source>
        <strain evidence="4">JCM 16183</strain>
    </source>
</reference>
<evidence type="ECO:0000256" key="2">
    <source>
        <dbReference type="SAM" id="Phobius"/>
    </source>
</evidence>
<evidence type="ECO:0000313" key="4">
    <source>
        <dbReference type="EMBL" id="BDG60096.1"/>
    </source>
</evidence>
<protein>
    <recommendedName>
        <fullName evidence="3">VanZ-like domain-containing protein</fullName>
    </recommendedName>
</protein>
<feature type="compositionally biased region" description="Low complexity" evidence="1">
    <location>
        <begin position="45"/>
        <end position="56"/>
    </location>
</feature>
<evidence type="ECO:0000259" key="3">
    <source>
        <dbReference type="Pfam" id="PF04892"/>
    </source>
</evidence>
<keyword evidence="2" id="KW-0812">Transmembrane</keyword>
<sequence>MASKRRRRRRGTGRSADTPLRALQGGRAAAPSRPGGETEREKARSAPPAKPGSGAALRPVPPSRSQPAVRGVPGVRSERLRPAAITWRVTLHWLAVLAWMGVIFVASSVPDLRAIPVMARLGFLPLQLSPAQAYWLELIVRKTAHVLEYGVLAALILSATRATWPRLAGWAAARWSWTWATFYALGDEWHQRFVPGRDGRLTDVAIDAAGAALALWLILRRAARLRAGAGRSSRKG</sequence>
<dbReference type="InterPro" id="IPR006976">
    <property type="entry name" value="VanZ-like"/>
</dbReference>
<gene>
    <name evidence="4" type="ORF">caldi_11860</name>
</gene>
<evidence type="ECO:0000256" key="1">
    <source>
        <dbReference type="SAM" id="MobiDB-lite"/>
    </source>
</evidence>
<keyword evidence="2" id="KW-0472">Membrane</keyword>
<evidence type="ECO:0000313" key="5">
    <source>
        <dbReference type="Proteomes" id="UP001163687"/>
    </source>
</evidence>
<feature type="domain" description="VanZ-like" evidence="3">
    <location>
        <begin position="93"/>
        <end position="219"/>
    </location>
</feature>
<accession>A0AA35G7H2</accession>
<dbReference type="NCBIfam" id="NF037970">
    <property type="entry name" value="vanZ_1"/>
    <property type="match status" value="1"/>
</dbReference>
<keyword evidence="2" id="KW-1133">Transmembrane helix</keyword>
<dbReference type="Proteomes" id="UP001163687">
    <property type="component" value="Chromosome"/>
</dbReference>
<dbReference type="KEGG" id="cmic:caldi_11860"/>
<feature type="compositionally biased region" description="Low complexity" evidence="1">
    <location>
        <begin position="25"/>
        <end position="35"/>
    </location>
</feature>
<dbReference type="Pfam" id="PF04892">
    <property type="entry name" value="VanZ"/>
    <property type="match status" value="1"/>
</dbReference>
<organism evidence="4 5">
    <name type="scientific">Caldinitratiruptor microaerophilus</name>
    <dbReference type="NCBI Taxonomy" id="671077"/>
    <lineage>
        <taxon>Bacteria</taxon>
        <taxon>Bacillati</taxon>
        <taxon>Bacillota</taxon>
        <taxon>Clostridia</taxon>
        <taxon>Eubacteriales</taxon>
        <taxon>Symbiobacteriaceae</taxon>
        <taxon>Caldinitratiruptor</taxon>
    </lineage>
</organism>
<feature type="compositionally biased region" description="Basic residues" evidence="1">
    <location>
        <begin position="1"/>
        <end position="12"/>
    </location>
</feature>